<proteinExistence type="inferred from homology"/>
<evidence type="ECO:0000259" key="9">
    <source>
        <dbReference type="Pfam" id="PF01145"/>
    </source>
</evidence>
<evidence type="ECO:0000256" key="1">
    <source>
        <dbReference type="ARBA" id="ARBA00004167"/>
    </source>
</evidence>
<evidence type="ECO:0000256" key="7">
    <source>
        <dbReference type="SAM" id="MobiDB-lite"/>
    </source>
</evidence>
<sequence length="562" mass="60736">MLTGPLLIAAIILGALVALGLILMRLYKRASKDLAFVRTGFGGEKVIKDGGALVLPVFHEIRHVGMNTLRLEVRRANENALITADRMRVDCSAEFYVRVSPDEASIGVAAQTLAERTTNPQSLKELVEGKFVDALRAVAAGMKMTELHENRTTFVQEVKNSVAEDLAQNGLELESVSLTGLDQTGKEYFNPDNAFDAEGLTQLTRQIEEKKKVRNDIERENQVLIEQKNLETERQSLEIKRDSEYARFAQEQEVEMRRAQTDAMIKAEQAGRKRESEEAEIQAQRDVKVAREQAARDERSAKVAAERDVKIASQDAEIATSLKSQEESAAAAAADAKRAEAVKASEQVLTVQQVASAERAKAVRLVKAREDAEESAIGVTVAAEAEKAAAEDQAEAVRIEARAQADAIRTRAEADEKRLAVEAEGVRLLNDARNILGSELIGLDVKLAMINRLPEIIAEQVKPLQAIDGIKIMDVRGLNGTAGGAAPSGAATPGSGNLANDMVNAALAYRAQSPLLDALVKELGLKDLAQLAQAVPTGEELAEGDEADAGEAPPGQRLETDE</sequence>
<evidence type="ECO:0000256" key="4">
    <source>
        <dbReference type="ARBA" id="ARBA00022475"/>
    </source>
</evidence>
<dbReference type="Pfam" id="PF01145">
    <property type="entry name" value="Band_7"/>
    <property type="match status" value="1"/>
</dbReference>
<comment type="similarity">
    <text evidence="3">Belongs to the band 7/mec-2 family. Flotillin subfamily.</text>
</comment>
<accession>A0A363UKY4</accession>
<feature type="compositionally biased region" description="Acidic residues" evidence="7">
    <location>
        <begin position="540"/>
        <end position="549"/>
    </location>
</feature>
<dbReference type="OrthoDB" id="9815577at2"/>
<comment type="caution">
    <text evidence="11">The sequence shown here is derived from an EMBL/GenBank/DDBJ whole genome shotgun (WGS) entry which is preliminary data.</text>
</comment>
<evidence type="ECO:0000256" key="8">
    <source>
        <dbReference type="SAM" id="Phobius"/>
    </source>
</evidence>
<dbReference type="GO" id="GO:0005886">
    <property type="term" value="C:plasma membrane"/>
    <property type="evidence" value="ECO:0007669"/>
    <property type="project" value="UniProtKB-SubCell"/>
</dbReference>
<dbReference type="EMBL" id="QEQK01000007">
    <property type="protein sequence ID" value="PWN56089.1"/>
    <property type="molecule type" value="Genomic_DNA"/>
</dbReference>
<dbReference type="SUPFAM" id="SSF117892">
    <property type="entry name" value="Band 7/SPFH domain"/>
    <property type="match status" value="1"/>
</dbReference>
<name>A0A363UKY4_9GAMM</name>
<dbReference type="InterPro" id="IPR027705">
    <property type="entry name" value="Flotillin_fam"/>
</dbReference>
<dbReference type="InterPro" id="IPR001107">
    <property type="entry name" value="Band_7"/>
</dbReference>
<dbReference type="InterPro" id="IPR036013">
    <property type="entry name" value="Band_7/SPFH_dom_sf"/>
</dbReference>
<feature type="region of interest" description="Disordered" evidence="7">
    <location>
        <begin position="535"/>
        <end position="562"/>
    </location>
</feature>
<dbReference type="InterPro" id="IPR031905">
    <property type="entry name" value="Flotillin_C"/>
</dbReference>
<dbReference type="RefSeq" id="WP_109720305.1">
    <property type="nucleotide sequence ID" value="NZ_QEQK01000007.1"/>
</dbReference>
<keyword evidence="6" id="KW-0175">Coiled coil</keyword>
<keyword evidence="12" id="KW-1185">Reference proteome</keyword>
<organism evidence="11 12">
    <name type="scientific">Abyssibacter profundi</name>
    <dbReference type="NCBI Taxonomy" id="2182787"/>
    <lineage>
        <taxon>Bacteria</taxon>
        <taxon>Pseudomonadati</taxon>
        <taxon>Pseudomonadota</taxon>
        <taxon>Gammaproteobacteria</taxon>
        <taxon>Chromatiales</taxon>
        <taxon>Oceanococcaceae</taxon>
        <taxon>Abyssibacter</taxon>
    </lineage>
</organism>
<keyword evidence="8" id="KW-1133">Transmembrane helix</keyword>
<feature type="domain" description="Flotillin C-terminal" evidence="10">
    <location>
        <begin position="400"/>
        <end position="525"/>
    </location>
</feature>
<dbReference type="AlphaFoldDB" id="A0A363UKY4"/>
<reference evidence="11 12" key="1">
    <citation type="submission" date="2018-05" db="EMBL/GenBank/DDBJ databases">
        <title>Abyssibacter profundi OUC007T gen. nov., sp. nov, a marine bacterium isolated from seawater of the Mariana Trench.</title>
        <authorList>
            <person name="Zhou S."/>
        </authorList>
    </citation>
    <scope>NUCLEOTIDE SEQUENCE [LARGE SCALE GENOMIC DNA]</scope>
    <source>
        <strain evidence="11 12">OUC007</strain>
    </source>
</reference>
<evidence type="ECO:0000259" key="10">
    <source>
        <dbReference type="Pfam" id="PF15975"/>
    </source>
</evidence>
<keyword evidence="5 8" id="KW-0472">Membrane</keyword>
<evidence type="ECO:0000256" key="3">
    <source>
        <dbReference type="ARBA" id="ARBA00007161"/>
    </source>
</evidence>
<dbReference type="Pfam" id="PF15975">
    <property type="entry name" value="Flot"/>
    <property type="match status" value="1"/>
</dbReference>
<gene>
    <name evidence="11" type="ORF">DEH80_09780</name>
</gene>
<dbReference type="PANTHER" id="PTHR13806">
    <property type="entry name" value="FLOTILLIN-RELATED"/>
    <property type="match status" value="1"/>
</dbReference>
<feature type="domain" description="Band 7" evidence="9">
    <location>
        <begin position="36"/>
        <end position="182"/>
    </location>
</feature>
<evidence type="ECO:0000313" key="12">
    <source>
        <dbReference type="Proteomes" id="UP000251800"/>
    </source>
</evidence>
<dbReference type="Proteomes" id="UP000251800">
    <property type="component" value="Unassembled WGS sequence"/>
</dbReference>
<keyword evidence="4" id="KW-1003">Cell membrane</keyword>
<evidence type="ECO:0000313" key="11">
    <source>
        <dbReference type="EMBL" id="PWN56089.1"/>
    </source>
</evidence>
<evidence type="ECO:0000256" key="2">
    <source>
        <dbReference type="ARBA" id="ARBA00004236"/>
    </source>
</evidence>
<protein>
    <submittedName>
        <fullName evidence="11">Flotillin</fullName>
    </submittedName>
</protein>
<feature type="coiled-coil region" evidence="6">
    <location>
        <begin position="200"/>
        <end position="234"/>
    </location>
</feature>
<dbReference type="CDD" id="cd03399">
    <property type="entry name" value="SPFH_flotillin"/>
    <property type="match status" value="1"/>
</dbReference>
<evidence type="ECO:0000256" key="6">
    <source>
        <dbReference type="SAM" id="Coils"/>
    </source>
</evidence>
<comment type="subcellular location">
    <subcellularLocation>
        <location evidence="2">Cell membrane</location>
    </subcellularLocation>
    <subcellularLocation>
        <location evidence="1">Membrane</location>
        <topology evidence="1">Single-pass membrane protein</topology>
    </subcellularLocation>
</comment>
<dbReference type="PANTHER" id="PTHR13806:SF31">
    <property type="entry name" value="FLOTILLIN-LIKE PROTEIN 1-RELATED"/>
    <property type="match status" value="1"/>
</dbReference>
<dbReference type="Gene3D" id="3.30.479.30">
    <property type="entry name" value="Band 7 domain"/>
    <property type="match status" value="1"/>
</dbReference>
<keyword evidence="8" id="KW-0812">Transmembrane</keyword>
<evidence type="ECO:0000256" key="5">
    <source>
        <dbReference type="ARBA" id="ARBA00023136"/>
    </source>
</evidence>
<feature type="transmembrane region" description="Helical" evidence="8">
    <location>
        <begin position="6"/>
        <end position="27"/>
    </location>
</feature>